<keyword evidence="1" id="KW-0812">Transmembrane</keyword>
<feature type="domain" description="Bacterial Ig-like" evidence="3">
    <location>
        <begin position="45"/>
        <end position="127"/>
    </location>
</feature>
<reference evidence="4" key="1">
    <citation type="journal article" date="2020" name="mSystems">
        <title>Genome- and Community-Level Interaction Insights into Carbon Utilization and Element Cycling Functions of Hydrothermarchaeota in Hydrothermal Sediment.</title>
        <authorList>
            <person name="Zhou Z."/>
            <person name="Liu Y."/>
            <person name="Xu W."/>
            <person name="Pan J."/>
            <person name="Luo Z.H."/>
            <person name="Li M."/>
        </authorList>
    </citation>
    <scope>NUCLEOTIDE SEQUENCE [LARGE SCALE GENOMIC DNA]</scope>
    <source>
        <strain evidence="4">SpSt-855</strain>
    </source>
</reference>
<organism evidence="4">
    <name type="scientific">Acidobacterium capsulatum</name>
    <dbReference type="NCBI Taxonomy" id="33075"/>
    <lineage>
        <taxon>Bacteria</taxon>
        <taxon>Pseudomonadati</taxon>
        <taxon>Acidobacteriota</taxon>
        <taxon>Terriglobia</taxon>
        <taxon>Terriglobales</taxon>
        <taxon>Acidobacteriaceae</taxon>
        <taxon>Acidobacterium</taxon>
    </lineage>
</organism>
<accession>A0A7V4XR58</accession>
<evidence type="ECO:0000259" key="3">
    <source>
        <dbReference type="Pfam" id="PF16640"/>
    </source>
</evidence>
<keyword evidence="1" id="KW-0472">Membrane</keyword>
<dbReference type="InterPro" id="IPR032109">
    <property type="entry name" value="Big_3_5"/>
</dbReference>
<dbReference type="InterPro" id="IPR008964">
    <property type="entry name" value="Invasin/intimin_cell_adhesion"/>
</dbReference>
<evidence type="ECO:0000313" key="4">
    <source>
        <dbReference type="EMBL" id="HGY93486.1"/>
    </source>
</evidence>
<feature type="transmembrane region" description="Helical" evidence="1">
    <location>
        <begin position="230"/>
        <end position="248"/>
    </location>
</feature>
<keyword evidence="1" id="KW-1133">Transmembrane helix</keyword>
<dbReference type="SUPFAM" id="SSF49373">
    <property type="entry name" value="Invasin/intimin cell-adhesion fragments"/>
    <property type="match status" value="1"/>
</dbReference>
<proteinExistence type="predicted"/>
<dbReference type="InterPro" id="IPR013783">
    <property type="entry name" value="Ig-like_fold"/>
</dbReference>
<evidence type="ECO:0000256" key="1">
    <source>
        <dbReference type="SAM" id="Phobius"/>
    </source>
</evidence>
<feature type="signal peptide" evidence="2">
    <location>
        <begin position="1"/>
        <end position="36"/>
    </location>
</feature>
<protein>
    <submittedName>
        <fullName evidence="4">Ig-like domain repeat protein</fullName>
    </submittedName>
</protein>
<feature type="chain" id="PRO_5031477625" evidence="2">
    <location>
        <begin position="37"/>
        <end position="331"/>
    </location>
</feature>
<name>A0A7V4XR58_9BACT</name>
<dbReference type="EMBL" id="DTKL01000015">
    <property type="protein sequence ID" value="HGY93486.1"/>
    <property type="molecule type" value="Genomic_DNA"/>
</dbReference>
<sequence>MIRQFSYGAGKRKPSATIYVVLLTVLTLLSIPAAHAQQVTRTNLSTSSVNGKLTLQATVSGMTSAPLNSGSVSFETSKGSLGSAFVQNGAASLTLTSLPAGVSQVTAVYHPVTSDYALSASAPAAVSADATSTVASFNVTATPSSVTLTPGQYSTVLLTVNSVNGFAGTVDLSCSFLPATLGQEADCAFSPNTLALTANGSMTSSMQINTYAASGIYSSKSETPFHRGQTYLAFLLPGGFALFGVVALRRKNGNALRMMGVIALLAVCTAGLTACGARYGYLLHKPFPNPGTPKGSYTLVVSAYSSNGTQVQQATSSSGCSGAACIALTVQ</sequence>
<evidence type="ECO:0000256" key="2">
    <source>
        <dbReference type="SAM" id="SignalP"/>
    </source>
</evidence>
<comment type="caution">
    <text evidence="4">The sequence shown here is derived from an EMBL/GenBank/DDBJ whole genome shotgun (WGS) entry which is preliminary data.</text>
</comment>
<dbReference type="AlphaFoldDB" id="A0A7V4XR58"/>
<feature type="transmembrane region" description="Helical" evidence="1">
    <location>
        <begin position="260"/>
        <end position="281"/>
    </location>
</feature>
<gene>
    <name evidence="4" type="ORF">ENW50_02180</name>
</gene>
<dbReference type="Pfam" id="PF16640">
    <property type="entry name" value="Big_3_5"/>
    <property type="match status" value="1"/>
</dbReference>
<dbReference type="Gene3D" id="2.60.40.10">
    <property type="entry name" value="Immunoglobulins"/>
    <property type="match status" value="1"/>
</dbReference>
<keyword evidence="2" id="KW-0732">Signal</keyword>